<feature type="compositionally biased region" description="Basic residues" evidence="1">
    <location>
        <begin position="92"/>
        <end position="105"/>
    </location>
</feature>
<evidence type="ECO:0000313" key="3">
    <source>
        <dbReference type="Proteomes" id="UP000326532"/>
    </source>
</evidence>
<evidence type="ECO:0000313" key="2">
    <source>
        <dbReference type="EMBL" id="KAB8203547.1"/>
    </source>
</evidence>
<sequence length="105" mass="12176">MLRIRNVGSVQSYPELLLRMYLTYFCSVESTAQPTLAMYVHPTSPRLRRLHIIQKQKPQPSFLPKATANRIHRASYPTGIVPSLTSHEDVHRKKATEHLRKKLDK</sequence>
<dbReference type="EMBL" id="ML734990">
    <property type="protein sequence ID" value="KAB8203547.1"/>
    <property type="molecule type" value="Genomic_DNA"/>
</dbReference>
<reference evidence="2 3" key="1">
    <citation type="submission" date="2019-04" db="EMBL/GenBank/DDBJ databases">
        <title>Fungal friends and foes A comparative genomics study of 23 Aspergillus species from section Flavi.</title>
        <authorList>
            <consortium name="DOE Joint Genome Institute"/>
            <person name="Kjaerbolling I."/>
            <person name="Vesth T.C."/>
            <person name="Frisvad J.C."/>
            <person name="Nybo J.L."/>
            <person name="Theobald S."/>
            <person name="Kildgaard S."/>
            <person name="Petersen T.I."/>
            <person name="Kuo A."/>
            <person name="Sato A."/>
            <person name="Lyhne E.K."/>
            <person name="Kogle M.E."/>
            <person name="Wiebenga A."/>
            <person name="Kun R.S."/>
            <person name="Lubbers R.J."/>
            <person name="Makela M.R."/>
            <person name="Barry K."/>
            <person name="Chovatia M."/>
            <person name="Clum A."/>
            <person name="Daum C."/>
            <person name="Haridas S."/>
            <person name="He G."/>
            <person name="LaButti K."/>
            <person name="Lipzen A."/>
            <person name="Mondo S."/>
            <person name="Pangilinan J."/>
            <person name="Riley R."/>
            <person name="Salamov A."/>
            <person name="Simmons B.A."/>
            <person name="Magnuson J.K."/>
            <person name="Henrissat B."/>
            <person name="Mortensen U.H."/>
            <person name="Larsen T.O."/>
            <person name="De vries R.P."/>
            <person name="Grigoriev I.V."/>
            <person name="Machida M."/>
            <person name="Baker S.E."/>
            <person name="Andersen M.R."/>
        </authorList>
    </citation>
    <scope>NUCLEOTIDE SEQUENCE [LARGE SCALE GENOMIC DNA]</scope>
    <source>
        <strain evidence="2 3">CBS 117618</strain>
    </source>
</reference>
<accession>A0A5N6DF39</accession>
<name>A0A5N6DF39_ASPPA</name>
<gene>
    <name evidence="2" type="ORF">BDV34DRAFT_199064</name>
</gene>
<dbReference type="Proteomes" id="UP000326532">
    <property type="component" value="Unassembled WGS sequence"/>
</dbReference>
<dbReference type="AlphaFoldDB" id="A0A5N6DF39"/>
<evidence type="ECO:0000256" key="1">
    <source>
        <dbReference type="SAM" id="MobiDB-lite"/>
    </source>
</evidence>
<protein>
    <submittedName>
        <fullName evidence="2">Uncharacterized protein</fullName>
    </submittedName>
</protein>
<feature type="region of interest" description="Disordered" evidence="1">
    <location>
        <begin position="82"/>
        <end position="105"/>
    </location>
</feature>
<organism evidence="2 3">
    <name type="scientific">Aspergillus parasiticus</name>
    <dbReference type="NCBI Taxonomy" id="5067"/>
    <lineage>
        <taxon>Eukaryota</taxon>
        <taxon>Fungi</taxon>
        <taxon>Dikarya</taxon>
        <taxon>Ascomycota</taxon>
        <taxon>Pezizomycotina</taxon>
        <taxon>Eurotiomycetes</taxon>
        <taxon>Eurotiomycetidae</taxon>
        <taxon>Eurotiales</taxon>
        <taxon>Aspergillaceae</taxon>
        <taxon>Aspergillus</taxon>
        <taxon>Aspergillus subgen. Circumdati</taxon>
    </lineage>
</organism>
<proteinExistence type="predicted"/>
<keyword evidence="3" id="KW-1185">Reference proteome</keyword>
<dbReference type="VEuPathDB" id="FungiDB:BDV34DRAFT_199064"/>